<dbReference type="AlphaFoldDB" id="A0A146KLG9"/>
<dbReference type="PANTHER" id="PTHR37049">
    <property type="entry name" value="PEPTIDASE S41 FAMILY PROTEIN"/>
    <property type="match status" value="1"/>
</dbReference>
<evidence type="ECO:0000256" key="1">
    <source>
        <dbReference type="SAM" id="Phobius"/>
    </source>
</evidence>
<organism evidence="2">
    <name type="scientific">Trepomonas sp. PC1</name>
    <dbReference type="NCBI Taxonomy" id="1076344"/>
    <lineage>
        <taxon>Eukaryota</taxon>
        <taxon>Metamonada</taxon>
        <taxon>Diplomonadida</taxon>
        <taxon>Hexamitidae</taxon>
        <taxon>Hexamitinae</taxon>
        <taxon>Trepomonas</taxon>
    </lineage>
</organism>
<dbReference type="Gene3D" id="3.90.226.10">
    <property type="entry name" value="2-enoyl-CoA Hydratase, Chain A, domain 1"/>
    <property type="match status" value="1"/>
</dbReference>
<gene>
    <name evidence="2" type="ORF">TPC1_10500</name>
</gene>
<sequence length="698" mass="80559">TVYCDCGFNTDQLYTISEINLCLNKLVINQTIFEQNQFTVEEMLKSYSFNDQIKANKDGIYPAKFSLNSSLAEIRERYQHQEQINAYEYFYALYDTMTALRDSHSGFVPPRFFSTFNQFSPLRFQFENNRWFFEMNENNAVVDMYTRKFGQLKDFVNKTIKSIDNKSVEDFLEHFSSQSDPIKFKNQKIGFTVMYTFNLVFQKDMPGKHDVEFEDGQKFTLYRPVMVSKQIKDKQMQQEFEKSLRPSPYDQKIETSKSANSLFSNMFDNISNSAITSKNNKFEQLYVYKEQQEIFSLHKLKETGDHLLIINSFIHDNFSKSSETFIKITKEIQKHPNKKLLVNIAMNPGGHAEFYQVVLYSLYREVFPIAIASRFRRSKLFDLVSKSIPEDMIRDQLTGKIISSFSKLDPSWFITENSEWTGEFVKADGKNDTMHIVNKILKIGGFKKQPSKIIIAASNMCASASAMFSFALRSFGIGTFVSLVPLEMEQICVSGGGGSFHSGTKYVTSIQKILLQSMLKPEDKDYLKKIWLPHDGDLFTSELVTTSQNLGEPAVVREESIEFRRNSFDFKVSKFEPMQSFMEGSFAVMEQILLNSSIVSKFGDVCLKKNHEVHRLVNSTCVLFGCEMGYYRRSMADSFVCVPRNDEWLDQTEGKVDGMLIGVAIIAVLLVVSIVTIFVLVFRRKQVTQFDQPTLEYE</sequence>
<proteinExistence type="predicted"/>
<evidence type="ECO:0000313" key="2">
    <source>
        <dbReference type="EMBL" id="JAP96231.1"/>
    </source>
</evidence>
<keyword evidence="1" id="KW-0812">Transmembrane</keyword>
<dbReference type="SUPFAM" id="SSF52096">
    <property type="entry name" value="ClpP/crotonase"/>
    <property type="match status" value="1"/>
</dbReference>
<accession>A0A146KLG9</accession>
<dbReference type="InterPro" id="IPR029045">
    <property type="entry name" value="ClpP/crotonase-like_dom_sf"/>
</dbReference>
<reference evidence="2" key="1">
    <citation type="submission" date="2015-07" db="EMBL/GenBank/DDBJ databases">
        <title>Adaptation to a free-living lifestyle via gene acquisitions in the diplomonad Trepomonas sp. PC1.</title>
        <authorList>
            <person name="Xu F."/>
            <person name="Jerlstrom-Hultqvist J."/>
            <person name="Kolisko M."/>
            <person name="Simpson A.G.B."/>
            <person name="Roger A.J."/>
            <person name="Svard S.G."/>
            <person name="Andersson J.O."/>
        </authorList>
    </citation>
    <scope>NUCLEOTIDE SEQUENCE</scope>
    <source>
        <strain evidence="2">PC1</strain>
    </source>
</reference>
<feature type="transmembrane region" description="Helical" evidence="1">
    <location>
        <begin position="659"/>
        <end position="682"/>
    </location>
</feature>
<keyword evidence="1" id="KW-1133">Transmembrane helix</keyword>
<dbReference type="EMBL" id="GDID01000375">
    <property type="protein sequence ID" value="JAP96231.1"/>
    <property type="molecule type" value="Transcribed_RNA"/>
</dbReference>
<keyword evidence="1" id="KW-0472">Membrane</keyword>
<dbReference type="PANTHER" id="PTHR37049:SF4">
    <property type="entry name" value="RHODANESE DOMAIN-CONTAINING PROTEIN"/>
    <property type="match status" value="1"/>
</dbReference>
<protein>
    <submittedName>
        <fullName evidence="2">Uncharacterized protein</fullName>
    </submittedName>
</protein>
<feature type="non-terminal residue" evidence="2">
    <location>
        <position position="1"/>
    </location>
</feature>
<dbReference type="InterPro" id="IPR052766">
    <property type="entry name" value="S41A_metabolite_peptidase"/>
</dbReference>
<name>A0A146KLG9_9EUKA</name>